<accession>A0A3B0XLI7</accession>
<dbReference type="GO" id="GO:0008654">
    <property type="term" value="P:phospholipid biosynthetic process"/>
    <property type="evidence" value="ECO:0007669"/>
    <property type="project" value="UniProtKB-KW"/>
</dbReference>
<dbReference type="PANTHER" id="PTHR30309:SF0">
    <property type="entry name" value="GLYCEROL-3-PHOSPHATE ACYLTRANSFERASE-RELATED"/>
    <property type="match status" value="1"/>
</dbReference>
<keyword evidence="1" id="KW-1003">Cell membrane</keyword>
<feature type="transmembrane region" description="Helical" evidence="10">
    <location>
        <begin position="115"/>
        <end position="139"/>
    </location>
</feature>
<evidence type="ECO:0000256" key="2">
    <source>
        <dbReference type="ARBA" id="ARBA00022516"/>
    </source>
</evidence>
<keyword evidence="5 10" id="KW-1133">Transmembrane helix</keyword>
<feature type="transmembrane region" description="Helical" evidence="10">
    <location>
        <begin position="6"/>
        <end position="30"/>
    </location>
</feature>
<sequence>MDLFSQPIILIIAFALFSYLLGSVSTAIITCKLMGIADPRTVGSNNPGATNVLREGGKKAAIITLLGDMIKGLIPVLIAVITDMPENIIAAAGLAAFLGHLYPLYYGFQGGKGVATIIGVLMGIHWQLGLATIGIWLAMAFTLRYSSLSALVAASSAPALAWYITQSNMITASVTIMAALLIWRHRSNIQNLIAGKENKIGRK</sequence>
<keyword evidence="3 11" id="KW-0808">Transferase</keyword>
<evidence type="ECO:0000313" key="11">
    <source>
        <dbReference type="EMBL" id="VAW69178.1"/>
    </source>
</evidence>
<dbReference type="GO" id="GO:0005886">
    <property type="term" value="C:plasma membrane"/>
    <property type="evidence" value="ECO:0007669"/>
    <property type="project" value="InterPro"/>
</dbReference>
<dbReference type="SMART" id="SM01207">
    <property type="entry name" value="G3P_acyltransf"/>
    <property type="match status" value="1"/>
</dbReference>
<dbReference type="AlphaFoldDB" id="A0A3B0XLI7"/>
<evidence type="ECO:0000256" key="8">
    <source>
        <dbReference type="ARBA" id="ARBA00023209"/>
    </source>
</evidence>
<keyword evidence="9" id="KW-1208">Phospholipid metabolism</keyword>
<dbReference type="Pfam" id="PF02660">
    <property type="entry name" value="G3P_acyltransf"/>
    <property type="match status" value="1"/>
</dbReference>
<evidence type="ECO:0000256" key="9">
    <source>
        <dbReference type="ARBA" id="ARBA00023264"/>
    </source>
</evidence>
<dbReference type="InterPro" id="IPR003811">
    <property type="entry name" value="G3P_acylTferase_PlsY"/>
</dbReference>
<keyword evidence="11" id="KW-0012">Acyltransferase</keyword>
<organism evidence="11">
    <name type="scientific">hydrothermal vent metagenome</name>
    <dbReference type="NCBI Taxonomy" id="652676"/>
    <lineage>
        <taxon>unclassified sequences</taxon>
        <taxon>metagenomes</taxon>
        <taxon>ecological metagenomes</taxon>
    </lineage>
</organism>
<keyword evidence="6" id="KW-0443">Lipid metabolism</keyword>
<keyword evidence="4 10" id="KW-0812">Transmembrane</keyword>
<protein>
    <submittedName>
        <fullName evidence="11">Acyl-phosphate:glycerol-3-phosphate O-acyltransferase PlsY</fullName>
    </submittedName>
</protein>
<feature type="transmembrane region" description="Helical" evidence="10">
    <location>
        <begin position="159"/>
        <end position="183"/>
    </location>
</feature>
<evidence type="ECO:0000256" key="3">
    <source>
        <dbReference type="ARBA" id="ARBA00022679"/>
    </source>
</evidence>
<evidence type="ECO:0000256" key="1">
    <source>
        <dbReference type="ARBA" id="ARBA00022475"/>
    </source>
</evidence>
<proteinExistence type="inferred from homology"/>
<gene>
    <name evidence="11" type="ORF">MNBD_GAMMA09-2772</name>
</gene>
<evidence type="ECO:0000256" key="6">
    <source>
        <dbReference type="ARBA" id="ARBA00023098"/>
    </source>
</evidence>
<dbReference type="GO" id="GO:0043772">
    <property type="term" value="F:acyl-phosphate glycerol-3-phosphate acyltransferase activity"/>
    <property type="evidence" value="ECO:0007669"/>
    <property type="project" value="InterPro"/>
</dbReference>
<evidence type="ECO:0000256" key="7">
    <source>
        <dbReference type="ARBA" id="ARBA00023136"/>
    </source>
</evidence>
<evidence type="ECO:0000256" key="10">
    <source>
        <dbReference type="SAM" id="Phobius"/>
    </source>
</evidence>
<keyword evidence="8" id="KW-0594">Phospholipid biosynthesis</keyword>
<reference evidence="11" key="1">
    <citation type="submission" date="2018-06" db="EMBL/GenBank/DDBJ databases">
        <authorList>
            <person name="Zhirakovskaya E."/>
        </authorList>
    </citation>
    <scope>NUCLEOTIDE SEQUENCE</scope>
</reference>
<dbReference type="EMBL" id="UOFI01000148">
    <property type="protein sequence ID" value="VAW69178.1"/>
    <property type="molecule type" value="Genomic_DNA"/>
</dbReference>
<keyword evidence="2" id="KW-0444">Lipid biosynthesis</keyword>
<name>A0A3B0XLI7_9ZZZZ</name>
<evidence type="ECO:0000256" key="5">
    <source>
        <dbReference type="ARBA" id="ARBA00022989"/>
    </source>
</evidence>
<dbReference type="NCBIfam" id="TIGR00023">
    <property type="entry name" value="glycerol-3-phosphate 1-O-acyltransferase PlsY"/>
    <property type="match status" value="1"/>
</dbReference>
<feature type="transmembrane region" description="Helical" evidence="10">
    <location>
        <begin position="88"/>
        <end position="108"/>
    </location>
</feature>
<dbReference type="PANTHER" id="PTHR30309">
    <property type="entry name" value="INNER MEMBRANE PROTEIN YGIH"/>
    <property type="match status" value="1"/>
</dbReference>
<keyword evidence="7 10" id="KW-0472">Membrane</keyword>
<dbReference type="HAMAP" id="MF_01043">
    <property type="entry name" value="PlsY"/>
    <property type="match status" value="1"/>
</dbReference>
<evidence type="ECO:0000256" key="4">
    <source>
        <dbReference type="ARBA" id="ARBA00022692"/>
    </source>
</evidence>